<proteinExistence type="predicted"/>
<dbReference type="EMBL" id="LGUF01000007">
    <property type="protein sequence ID" value="KON85632.1"/>
    <property type="molecule type" value="Genomic_DNA"/>
</dbReference>
<dbReference type="Pfam" id="PF14044">
    <property type="entry name" value="NETI"/>
    <property type="match status" value="1"/>
</dbReference>
<evidence type="ECO:0008006" key="3">
    <source>
        <dbReference type="Google" id="ProtNLM"/>
    </source>
</evidence>
<sequence>MSKGKSKMVFEVQENETIDQCLERIQKTGYMPVRRTEKPIFKEVKTAGKVEYEPAGRQIVFEAKRIEN</sequence>
<dbReference type="PATRIC" id="fig|1459.3.peg.311"/>
<accession>A0A0M0G7X1</accession>
<comment type="caution">
    <text evidence="1">The sequence shown here is derived from an EMBL/GenBank/DDBJ whole genome shotgun (WGS) entry which is preliminary data.</text>
</comment>
<keyword evidence="2" id="KW-1185">Reference proteome</keyword>
<gene>
    <name evidence="1" type="ORF">AF332_01390</name>
</gene>
<dbReference type="RefSeq" id="WP_053433026.1">
    <property type="nucleotide sequence ID" value="NZ_LGUF01000007.1"/>
</dbReference>
<dbReference type="InterPro" id="IPR025930">
    <property type="entry name" value="NETI"/>
</dbReference>
<reference evidence="2" key="1">
    <citation type="submission" date="2015-07" db="EMBL/GenBank/DDBJ databases">
        <title>Fjat-10036 dsm4.</title>
        <authorList>
            <person name="Liu B."/>
            <person name="Wang J."/>
            <person name="Zhu Y."/>
            <person name="Liu G."/>
            <person name="Chen Q."/>
            <person name="Chen Z."/>
            <person name="Lan J."/>
            <person name="Che J."/>
            <person name="Ge C."/>
            <person name="Shi H."/>
            <person name="Pan Z."/>
            <person name="Liu X."/>
        </authorList>
    </citation>
    <scope>NUCLEOTIDE SEQUENCE [LARGE SCALE GENOMIC DNA]</scope>
    <source>
        <strain evidence="2">DSM 4</strain>
    </source>
</reference>
<dbReference type="Proteomes" id="UP000037109">
    <property type="component" value="Unassembled WGS sequence"/>
</dbReference>
<dbReference type="OrthoDB" id="2354098at2"/>
<evidence type="ECO:0000313" key="2">
    <source>
        <dbReference type="Proteomes" id="UP000037109"/>
    </source>
</evidence>
<organism evidence="1 2">
    <name type="scientific">Sporosarcina globispora</name>
    <name type="common">Bacillus globisporus</name>
    <dbReference type="NCBI Taxonomy" id="1459"/>
    <lineage>
        <taxon>Bacteria</taxon>
        <taxon>Bacillati</taxon>
        <taxon>Bacillota</taxon>
        <taxon>Bacilli</taxon>
        <taxon>Bacillales</taxon>
        <taxon>Caryophanaceae</taxon>
        <taxon>Sporosarcina</taxon>
    </lineage>
</organism>
<dbReference type="STRING" id="1459.AF332_01390"/>
<name>A0A0M0G7X1_SPOGL</name>
<protein>
    <recommendedName>
        <fullName evidence="3">NETI motif-containing protein</fullName>
    </recommendedName>
</protein>
<dbReference type="AlphaFoldDB" id="A0A0M0G7X1"/>
<evidence type="ECO:0000313" key="1">
    <source>
        <dbReference type="EMBL" id="KON85632.1"/>
    </source>
</evidence>